<evidence type="ECO:0000256" key="1">
    <source>
        <dbReference type="SAM" id="MobiDB-lite"/>
    </source>
</evidence>
<feature type="region of interest" description="Disordered" evidence="1">
    <location>
        <begin position="1"/>
        <end position="78"/>
    </location>
</feature>
<accession>A0A6S6ZHW1</accession>
<feature type="compositionally biased region" description="Basic and acidic residues" evidence="1">
    <location>
        <begin position="13"/>
        <end position="26"/>
    </location>
</feature>
<dbReference type="AlphaFoldDB" id="A0A6S6ZHW1"/>
<evidence type="ECO:0000313" key="3">
    <source>
        <dbReference type="Proteomes" id="UP000494269"/>
    </source>
</evidence>
<dbReference type="EMBL" id="CADIJQ010000001">
    <property type="protein sequence ID" value="CAB3676569.1"/>
    <property type="molecule type" value="Genomic_DNA"/>
</dbReference>
<evidence type="ECO:0000313" key="2">
    <source>
        <dbReference type="EMBL" id="CAB3676569.1"/>
    </source>
</evidence>
<protein>
    <submittedName>
        <fullName evidence="2">Uncharacterized protein</fullName>
    </submittedName>
</protein>
<sequence>MKHSSNSGPRHTVLKEMHRPEAHRVEPAATPKPTPPRWSESPTGAAATPRSAGRDDDRDSVINGHGHGPRLHADWDEP</sequence>
<gene>
    <name evidence="2" type="ORF">LMG3441_01359</name>
</gene>
<reference evidence="2 3" key="1">
    <citation type="submission" date="2020-04" db="EMBL/GenBank/DDBJ databases">
        <authorList>
            <person name="De Canck E."/>
        </authorList>
    </citation>
    <scope>NUCLEOTIDE SEQUENCE [LARGE SCALE GENOMIC DNA]</scope>
    <source>
        <strain evidence="2 3">LMG 3441</strain>
    </source>
</reference>
<dbReference type="Proteomes" id="UP000494269">
    <property type="component" value="Unassembled WGS sequence"/>
</dbReference>
<keyword evidence="3" id="KW-1185">Reference proteome</keyword>
<organism evidence="2 3">
    <name type="scientific">Achromobacter kerstersii</name>
    <dbReference type="NCBI Taxonomy" id="1353890"/>
    <lineage>
        <taxon>Bacteria</taxon>
        <taxon>Pseudomonadati</taxon>
        <taxon>Pseudomonadota</taxon>
        <taxon>Betaproteobacteria</taxon>
        <taxon>Burkholderiales</taxon>
        <taxon>Alcaligenaceae</taxon>
        <taxon>Achromobacter</taxon>
    </lineage>
</organism>
<proteinExistence type="predicted"/>
<name>A0A6S6ZHW1_9BURK</name>